<accession>A0A5C5XR07</accession>
<protein>
    <submittedName>
        <fullName evidence="1">Membrane dipeptidase (Peptidase family M19)</fullName>
    </submittedName>
</protein>
<dbReference type="InterPro" id="IPR032466">
    <property type="entry name" value="Metal_Hydrolase"/>
</dbReference>
<sequence length="362" mass="40243">MRPLVDAHLDLAWNAAAHDRDLCLSLSEMNAAEEGMTDVSYREHATVTFPEMREAGIFLCLGTLLARSGPALSRKLAYSRTDLDYTTRIGSYAAGYAQLACYRWWEQQGEIRLILTQQDFDKHVAECAKKSCHKIGIILSMEGADPILNPDQLEEWHQQGLRAIGPAHYGHSHYAGGTAVDGPLTADGRGLLKQMDRLKMGLDVTHLCDRSMEEAFELFGGTIWASHHNSRTLVPNDRQLSDDQIQKLIHRDGVIGTACDAWMLRSGWTIGKTTPEGLTLDSMIDHIDHVCQMAGNADHAAIGSDLDGGFGTEQTPSDLKSIKDLQRVSELLDQRGYKESDIEQIFSGNWLRLFRKVLPNAL</sequence>
<dbReference type="Pfam" id="PF01244">
    <property type="entry name" value="Peptidase_M19"/>
    <property type="match status" value="1"/>
</dbReference>
<dbReference type="RefSeq" id="WP_146506212.1">
    <property type="nucleotide sequence ID" value="NZ_SJPG01000001.1"/>
</dbReference>
<dbReference type="OrthoDB" id="9804920at2"/>
<dbReference type="PROSITE" id="PS51365">
    <property type="entry name" value="RENAL_DIPEPTIDASE_2"/>
    <property type="match status" value="1"/>
</dbReference>
<evidence type="ECO:0000313" key="1">
    <source>
        <dbReference type="EMBL" id="TWT64505.1"/>
    </source>
</evidence>
<dbReference type="GO" id="GO:0006508">
    <property type="term" value="P:proteolysis"/>
    <property type="evidence" value="ECO:0007669"/>
    <property type="project" value="InterPro"/>
</dbReference>
<evidence type="ECO:0000313" key="2">
    <source>
        <dbReference type="Proteomes" id="UP000316095"/>
    </source>
</evidence>
<dbReference type="EMBL" id="SJPG01000001">
    <property type="protein sequence ID" value="TWT64505.1"/>
    <property type="molecule type" value="Genomic_DNA"/>
</dbReference>
<dbReference type="Gene3D" id="3.20.20.140">
    <property type="entry name" value="Metal-dependent hydrolases"/>
    <property type="match status" value="1"/>
</dbReference>
<dbReference type="SUPFAM" id="SSF51556">
    <property type="entry name" value="Metallo-dependent hydrolases"/>
    <property type="match status" value="1"/>
</dbReference>
<proteinExistence type="predicted"/>
<comment type="caution">
    <text evidence="1">The sequence shown here is derived from an EMBL/GenBank/DDBJ whole genome shotgun (WGS) entry which is preliminary data.</text>
</comment>
<name>A0A5C5XR07_9PLAN</name>
<dbReference type="PANTHER" id="PTHR10443:SF12">
    <property type="entry name" value="DIPEPTIDASE"/>
    <property type="match status" value="1"/>
</dbReference>
<dbReference type="InterPro" id="IPR008257">
    <property type="entry name" value="Pept_M19"/>
</dbReference>
<reference evidence="1 2" key="1">
    <citation type="submission" date="2019-02" db="EMBL/GenBank/DDBJ databases">
        <title>Deep-cultivation of Planctomycetes and their phenomic and genomic characterization uncovers novel biology.</title>
        <authorList>
            <person name="Wiegand S."/>
            <person name="Jogler M."/>
            <person name="Boedeker C."/>
            <person name="Pinto D."/>
            <person name="Vollmers J."/>
            <person name="Rivas-Marin E."/>
            <person name="Kohn T."/>
            <person name="Peeters S.H."/>
            <person name="Heuer A."/>
            <person name="Rast P."/>
            <person name="Oberbeckmann S."/>
            <person name="Bunk B."/>
            <person name="Jeske O."/>
            <person name="Meyerdierks A."/>
            <person name="Storesund J.E."/>
            <person name="Kallscheuer N."/>
            <person name="Luecker S."/>
            <person name="Lage O.M."/>
            <person name="Pohl T."/>
            <person name="Merkel B.J."/>
            <person name="Hornburger P."/>
            <person name="Mueller R.-W."/>
            <person name="Bruemmer F."/>
            <person name="Labrenz M."/>
            <person name="Spormann A.M."/>
            <person name="Op Den Camp H."/>
            <person name="Overmann J."/>
            <person name="Amann R."/>
            <person name="Jetten M.S.M."/>
            <person name="Mascher T."/>
            <person name="Medema M.H."/>
            <person name="Devos D.P."/>
            <person name="Kaster A.-K."/>
            <person name="Ovreas L."/>
            <person name="Rohde M."/>
            <person name="Galperin M.Y."/>
            <person name="Jogler C."/>
        </authorList>
    </citation>
    <scope>NUCLEOTIDE SEQUENCE [LARGE SCALE GENOMIC DNA]</scope>
    <source>
        <strain evidence="1 2">Pan54</strain>
    </source>
</reference>
<organism evidence="1 2">
    <name type="scientific">Rubinisphaera italica</name>
    <dbReference type="NCBI Taxonomy" id="2527969"/>
    <lineage>
        <taxon>Bacteria</taxon>
        <taxon>Pseudomonadati</taxon>
        <taxon>Planctomycetota</taxon>
        <taxon>Planctomycetia</taxon>
        <taxon>Planctomycetales</taxon>
        <taxon>Planctomycetaceae</taxon>
        <taxon>Rubinisphaera</taxon>
    </lineage>
</organism>
<dbReference type="GO" id="GO:0070573">
    <property type="term" value="F:metallodipeptidase activity"/>
    <property type="evidence" value="ECO:0007669"/>
    <property type="project" value="InterPro"/>
</dbReference>
<gene>
    <name evidence="1" type="ORF">Pan54_52690</name>
</gene>
<keyword evidence="2" id="KW-1185">Reference proteome</keyword>
<dbReference type="AlphaFoldDB" id="A0A5C5XR07"/>
<dbReference type="Proteomes" id="UP000316095">
    <property type="component" value="Unassembled WGS sequence"/>
</dbReference>
<dbReference type="PANTHER" id="PTHR10443">
    <property type="entry name" value="MICROSOMAL DIPEPTIDASE"/>
    <property type="match status" value="1"/>
</dbReference>